<evidence type="ECO:0000313" key="2">
    <source>
        <dbReference type="EMBL" id="ROR29624.1"/>
    </source>
</evidence>
<organism evidence="2 3">
    <name type="scientific">Inmirania thermothiophila</name>
    <dbReference type="NCBI Taxonomy" id="1750597"/>
    <lineage>
        <taxon>Bacteria</taxon>
        <taxon>Pseudomonadati</taxon>
        <taxon>Pseudomonadota</taxon>
        <taxon>Gammaproteobacteria</taxon>
        <taxon>Chromatiales</taxon>
        <taxon>Ectothiorhodospiraceae</taxon>
        <taxon>Inmirania</taxon>
    </lineage>
</organism>
<dbReference type="RefSeq" id="WP_123402030.1">
    <property type="nucleotide sequence ID" value="NZ_RJVI01000003.1"/>
</dbReference>
<evidence type="ECO:0000313" key="3">
    <source>
        <dbReference type="Proteomes" id="UP000276634"/>
    </source>
</evidence>
<dbReference type="EMBL" id="RJVI01000003">
    <property type="protein sequence ID" value="ROR29624.1"/>
    <property type="molecule type" value="Genomic_DNA"/>
</dbReference>
<name>A0A3N1XSK2_9GAMM</name>
<dbReference type="AlphaFoldDB" id="A0A3N1XSK2"/>
<dbReference type="Proteomes" id="UP000276634">
    <property type="component" value="Unassembled WGS sequence"/>
</dbReference>
<dbReference type="Pfam" id="PF04230">
    <property type="entry name" value="PS_pyruv_trans"/>
    <property type="match status" value="1"/>
</dbReference>
<comment type="caution">
    <text evidence="2">The sequence shown here is derived from an EMBL/GenBank/DDBJ whole genome shotgun (WGS) entry which is preliminary data.</text>
</comment>
<proteinExistence type="predicted"/>
<gene>
    <name evidence="2" type="ORF">EDC57_2295</name>
</gene>
<protein>
    <submittedName>
        <fullName evidence="2">Polysaccharide pyruvyl transferase</fullName>
    </submittedName>
</protein>
<feature type="domain" description="Polysaccharide pyruvyl transferase" evidence="1">
    <location>
        <begin position="111"/>
        <end position="307"/>
    </location>
</feature>
<dbReference type="InterPro" id="IPR007345">
    <property type="entry name" value="Polysacch_pyruvyl_Trfase"/>
</dbReference>
<reference evidence="2 3" key="1">
    <citation type="submission" date="2018-11" db="EMBL/GenBank/DDBJ databases">
        <title>Genomic Encyclopedia of Type Strains, Phase IV (KMG-IV): sequencing the most valuable type-strain genomes for metagenomic binning, comparative biology and taxonomic classification.</title>
        <authorList>
            <person name="Goeker M."/>
        </authorList>
    </citation>
    <scope>NUCLEOTIDE SEQUENCE [LARGE SCALE GENOMIC DNA]</scope>
    <source>
        <strain evidence="2 3">DSM 100275</strain>
    </source>
</reference>
<dbReference type="GO" id="GO:0016740">
    <property type="term" value="F:transferase activity"/>
    <property type="evidence" value="ECO:0007669"/>
    <property type="project" value="UniProtKB-KW"/>
</dbReference>
<keyword evidence="2" id="KW-0808">Transferase</keyword>
<sequence>MTVLSVIHAYPAAHNPGMASVDLAAHRLLGRACPGATLRSFVLGDPSPIEETDPGHPLRYLPLQGHLDAVLGSDAILYWGDFLHADTYIERDLAARLIAHGLASSRDEARSLAYRHHLLEGAPRAMKEKVLVFGGTLITNDIRSRGGRRYTEALQELLASARGVWFRDPFSAAYAAPLRPGRQTLGVDPAFLLGSDGWGNWAPPREGPRTGGVALFCGRNRSAWPVHFLARGLARRLREPLTWIHWFPPNRNRYGAFFRLTGFHRGYRPRPVEEILSDLARYRCIVTDTYHLCVNAWRQGVPAICVGRGADRNVGTVSDGKKRALYALYGAMDFYVFEGEIRGPRALRWTAARVAEAAADRDRVGEVHAAMGAHARQARAALLEGLRGLVRSPAAGFGS</sequence>
<evidence type="ECO:0000259" key="1">
    <source>
        <dbReference type="Pfam" id="PF04230"/>
    </source>
</evidence>
<accession>A0A3N1XSK2</accession>
<dbReference type="OrthoDB" id="7595059at2"/>
<keyword evidence="3" id="KW-1185">Reference proteome</keyword>